<reference evidence="1" key="1">
    <citation type="submission" date="2020-08" db="EMBL/GenBank/DDBJ databases">
        <title>Plant Genome Project.</title>
        <authorList>
            <person name="Zhang R.-G."/>
        </authorList>
    </citation>
    <scope>NUCLEOTIDE SEQUENCE</scope>
    <source>
        <strain evidence="1">WSP0</strain>
        <tissue evidence="1">Leaf</tissue>
    </source>
</reference>
<comment type="caution">
    <text evidence="1">The sequence shown here is derived from an EMBL/GenBank/DDBJ whole genome shotgun (WGS) entry which is preliminary data.</text>
</comment>
<proteinExistence type="predicted"/>
<dbReference type="AlphaFoldDB" id="A0AAV6KNS8"/>
<gene>
    <name evidence="1" type="ORF">RHGRI_011972</name>
</gene>
<dbReference type="Proteomes" id="UP000823749">
    <property type="component" value="Chromosome 4"/>
</dbReference>
<evidence type="ECO:0000313" key="2">
    <source>
        <dbReference type="Proteomes" id="UP000823749"/>
    </source>
</evidence>
<organism evidence="1 2">
    <name type="scientific">Rhododendron griersonianum</name>
    <dbReference type="NCBI Taxonomy" id="479676"/>
    <lineage>
        <taxon>Eukaryota</taxon>
        <taxon>Viridiplantae</taxon>
        <taxon>Streptophyta</taxon>
        <taxon>Embryophyta</taxon>
        <taxon>Tracheophyta</taxon>
        <taxon>Spermatophyta</taxon>
        <taxon>Magnoliopsida</taxon>
        <taxon>eudicotyledons</taxon>
        <taxon>Gunneridae</taxon>
        <taxon>Pentapetalae</taxon>
        <taxon>asterids</taxon>
        <taxon>Ericales</taxon>
        <taxon>Ericaceae</taxon>
        <taxon>Ericoideae</taxon>
        <taxon>Rhodoreae</taxon>
        <taxon>Rhododendron</taxon>
    </lineage>
</organism>
<sequence>MKRLTNQLCVAWPTWPANYLKIHIHKLGRDKIKQLFTGKNWRKRDETDHLIWQLQQTKELMRRLVRSNTRAARARN</sequence>
<protein>
    <recommendedName>
        <fullName evidence="3">Ribosomal protein S15</fullName>
    </recommendedName>
</protein>
<dbReference type="EMBL" id="JACTNZ010000004">
    <property type="protein sequence ID" value="KAG5554287.1"/>
    <property type="molecule type" value="Genomic_DNA"/>
</dbReference>
<keyword evidence="2" id="KW-1185">Reference proteome</keyword>
<name>A0AAV6KNS8_9ERIC</name>
<evidence type="ECO:0000313" key="1">
    <source>
        <dbReference type="EMBL" id="KAG5554287.1"/>
    </source>
</evidence>
<accession>A0AAV6KNS8</accession>
<evidence type="ECO:0008006" key="3">
    <source>
        <dbReference type="Google" id="ProtNLM"/>
    </source>
</evidence>